<proteinExistence type="predicted"/>
<dbReference type="Pfam" id="PF08534">
    <property type="entry name" value="Redoxin"/>
    <property type="match status" value="1"/>
</dbReference>
<evidence type="ECO:0000313" key="6">
    <source>
        <dbReference type="EMBL" id="MFD2568263.1"/>
    </source>
</evidence>
<evidence type="ECO:0000256" key="3">
    <source>
        <dbReference type="ARBA" id="ARBA00023157"/>
    </source>
</evidence>
<keyword evidence="2" id="KW-0201">Cytochrome c-type biogenesis</keyword>
<name>A0ABW5LTV7_9FLAO</name>
<dbReference type="InterPro" id="IPR036249">
    <property type="entry name" value="Thioredoxin-like_sf"/>
</dbReference>
<gene>
    <name evidence="6" type="ORF">ACFSRZ_12855</name>
</gene>
<evidence type="ECO:0000256" key="2">
    <source>
        <dbReference type="ARBA" id="ARBA00022748"/>
    </source>
</evidence>
<keyword evidence="4" id="KW-0676">Redox-active center</keyword>
<feature type="domain" description="Thioredoxin" evidence="5">
    <location>
        <begin position="205"/>
        <end position="357"/>
    </location>
</feature>
<dbReference type="InterPro" id="IPR050553">
    <property type="entry name" value="Thioredoxin_ResA/DsbE_sf"/>
</dbReference>
<dbReference type="Gene3D" id="3.40.30.10">
    <property type="entry name" value="Glutaredoxin"/>
    <property type="match status" value="1"/>
</dbReference>
<evidence type="ECO:0000313" key="7">
    <source>
        <dbReference type="Proteomes" id="UP001597508"/>
    </source>
</evidence>
<evidence type="ECO:0000259" key="5">
    <source>
        <dbReference type="PROSITE" id="PS51352"/>
    </source>
</evidence>
<dbReference type="EMBL" id="JBHULH010000008">
    <property type="protein sequence ID" value="MFD2568263.1"/>
    <property type="molecule type" value="Genomic_DNA"/>
</dbReference>
<keyword evidence="7" id="KW-1185">Reference proteome</keyword>
<organism evidence="6 7">
    <name type="scientific">Pseudotenacibaculum haliotis</name>
    <dbReference type="NCBI Taxonomy" id="1862138"/>
    <lineage>
        <taxon>Bacteria</taxon>
        <taxon>Pseudomonadati</taxon>
        <taxon>Bacteroidota</taxon>
        <taxon>Flavobacteriia</taxon>
        <taxon>Flavobacteriales</taxon>
        <taxon>Flavobacteriaceae</taxon>
        <taxon>Pseudotenacibaculum</taxon>
    </lineage>
</organism>
<dbReference type="SUPFAM" id="SSF52833">
    <property type="entry name" value="Thioredoxin-like"/>
    <property type="match status" value="1"/>
</dbReference>
<dbReference type="PANTHER" id="PTHR42852">
    <property type="entry name" value="THIOL:DISULFIDE INTERCHANGE PROTEIN DSBE"/>
    <property type="match status" value="1"/>
</dbReference>
<dbReference type="PANTHER" id="PTHR42852:SF6">
    <property type="entry name" value="THIOL:DISULFIDE INTERCHANGE PROTEIN DSBE"/>
    <property type="match status" value="1"/>
</dbReference>
<dbReference type="RefSeq" id="WP_379666967.1">
    <property type="nucleotide sequence ID" value="NZ_JBHULH010000008.1"/>
</dbReference>
<dbReference type="InterPro" id="IPR013740">
    <property type="entry name" value="Redoxin"/>
</dbReference>
<accession>A0ABW5LTV7</accession>
<dbReference type="CDD" id="cd02966">
    <property type="entry name" value="TlpA_like_family"/>
    <property type="match status" value="1"/>
</dbReference>
<reference evidence="7" key="1">
    <citation type="journal article" date="2019" name="Int. J. Syst. Evol. Microbiol.">
        <title>The Global Catalogue of Microorganisms (GCM) 10K type strain sequencing project: providing services to taxonomists for standard genome sequencing and annotation.</title>
        <authorList>
            <consortium name="The Broad Institute Genomics Platform"/>
            <consortium name="The Broad Institute Genome Sequencing Center for Infectious Disease"/>
            <person name="Wu L."/>
            <person name="Ma J."/>
        </authorList>
    </citation>
    <scope>NUCLEOTIDE SEQUENCE [LARGE SCALE GENOMIC DNA]</scope>
    <source>
        <strain evidence="7">KCTC 52127</strain>
    </source>
</reference>
<comment type="caution">
    <text evidence="6">The sequence shown here is derived from an EMBL/GenBank/DDBJ whole genome shotgun (WGS) entry which is preliminary data.</text>
</comment>
<sequence>MKKLGLLMMSALVLFSCKEEHPTDYLSFAGKLENSGKDTTLLITGFSVKKMIKINSDGTFKDSLKVAKPDFFSLSTNTGKRGFVYLKNGYNLTLSGDASNFLKSFSYKGDDEGADSNNLMIGRFNYAQNNGDARKIMLLEKEPFLAKVEQFKNGMDSIAKLYPKTNADVLKTSDDQNKKFYTSLETNYDRMHDAMVKQQQAMAKLQKGKVAPVFTNYEDYKGGTKSLKDFRGNYVYIDVWATWCRPCIAQIPYLKKLEKEFEGKNIAFVSISTDNERRSGGDWNKARGKWRKMVKDKSLGGVQLWAGKDESRLSQEYIINGIPRFILIDPEGKIVESNAKRPSDPSISEYFTSLGIK</sequence>
<protein>
    <submittedName>
        <fullName evidence="6">TlpA family protein disulfide reductase</fullName>
    </submittedName>
</protein>
<dbReference type="PROSITE" id="PS51352">
    <property type="entry name" value="THIOREDOXIN_2"/>
    <property type="match status" value="1"/>
</dbReference>
<comment type="subcellular location">
    <subcellularLocation>
        <location evidence="1">Cell envelope</location>
    </subcellularLocation>
</comment>
<evidence type="ECO:0000256" key="1">
    <source>
        <dbReference type="ARBA" id="ARBA00004196"/>
    </source>
</evidence>
<evidence type="ECO:0000256" key="4">
    <source>
        <dbReference type="ARBA" id="ARBA00023284"/>
    </source>
</evidence>
<dbReference type="PROSITE" id="PS51257">
    <property type="entry name" value="PROKAR_LIPOPROTEIN"/>
    <property type="match status" value="1"/>
</dbReference>
<keyword evidence="3" id="KW-1015">Disulfide bond</keyword>
<dbReference type="InterPro" id="IPR013766">
    <property type="entry name" value="Thioredoxin_domain"/>
</dbReference>
<dbReference type="Proteomes" id="UP001597508">
    <property type="component" value="Unassembled WGS sequence"/>
</dbReference>